<reference evidence="3" key="1">
    <citation type="submission" date="2020-12" db="EMBL/GenBank/DDBJ databases">
        <title>Bacterial taxonomy.</title>
        <authorList>
            <person name="Pan X."/>
        </authorList>
    </citation>
    <scope>NUCLEOTIDE SEQUENCE</scope>
    <source>
        <strain evidence="3">B2012</strain>
    </source>
</reference>
<dbReference type="GO" id="GO:0035556">
    <property type="term" value="P:intracellular signal transduction"/>
    <property type="evidence" value="ECO:0007669"/>
    <property type="project" value="InterPro"/>
</dbReference>
<feature type="transmembrane region" description="Helical" evidence="1">
    <location>
        <begin position="201"/>
        <end position="222"/>
    </location>
</feature>
<gene>
    <name evidence="3" type="ORF">JCR33_08150</name>
</gene>
<dbReference type="PANTHER" id="PTHR43081:SF1">
    <property type="entry name" value="ADENYLATE CYCLASE, TERMINAL-DIFFERENTIATION SPECIFIC"/>
    <property type="match status" value="1"/>
</dbReference>
<dbReference type="InterPro" id="IPR001054">
    <property type="entry name" value="A/G_cyclase"/>
</dbReference>
<evidence type="ECO:0000256" key="1">
    <source>
        <dbReference type="SAM" id="Phobius"/>
    </source>
</evidence>
<keyword evidence="1" id="KW-0812">Transmembrane</keyword>
<dbReference type="PANTHER" id="PTHR43081">
    <property type="entry name" value="ADENYLATE CYCLASE, TERMINAL-DIFFERENTIATION SPECIFIC-RELATED"/>
    <property type="match status" value="1"/>
</dbReference>
<organism evidence="3 4">
    <name type="scientific">Acuticoccus mangrovi</name>
    <dbReference type="NCBI Taxonomy" id="2796142"/>
    <lineage>
        <taxon>Bacteria</taxon>
        <taxon>Pseudomonadati</taxon>
        <taxon>Pseudomonadota</taxon>
        <taxon>Alphaproteobacteria</taxon>
        <taxon>Hyphomicrobiales</taxon>
        <taxon>Amorphaceae</taxon>
        <taxon>Acuticoccus</taxon>
    </lineage>
</organism>
<dbReference type="GO" id="GO:0004016">
    <property type="term" value="F:adenylate cyclase activity"/>
    <property type="evidence" value="ECO:0007669"/>
    <property type="project" value="UniProtKB-ARBA"/>
</dbReference>
<dbReference type="Gene3D" id="3.30.70.1230">
    <property type="entry name" value="Nucleotide cyclase"/>
    <property type="match status" value="1"/>
</dbReference>
<dbReference type="GO" id="GO:0009190">
    <property type="term" value="P:cyclic nucleotide biosynthetic process"/>
    <property type="evidence" value="ECO:0007669"/>
    <property type="project" value="InterPro"/>
</dbReference>
<dbReference type="SUPFAM" id="SSF55073">
    <property type="entry name" value="Nucleotide cyclase"/>
    <property type="match status" value="1"/>
</dbReference>
<evidence type="ECO:0000313" key="4">
    <source>
        <dbReference type="Proteomes" id="UP000609531"/>
    </source>
</evidence>
<dbReference type="InterPro" id="IPR050697">
    <property type="entry name" value="Adenylyl/Guanylyl_Cyclase_3/4"/>
</dbReference>
<dbReference type="Proteomes" id="UP000609531">
    <property type="component" value="Unassembled WGS sequence"/>
</dbReference>
<accession>A0A934IKU9</accession>
<keyword evidence="1" id="KW-1133">Transmembrane helix</keyword>
<dbReference type="RefSeq" id="WP_198881558.1">
    <property type="nucleotide sequence ID" value="NZ_JAEKJA010000006.1"/>
</dbReference>
<evidence type="ECO:0000259" key="2">
    <source>
        <dbReference type="PROSITE" id="PS50125"/>
    </source>
</evidence>
<protein>
    <submittedName>
        <fullName evidence="3">Adenylate/guanylate cyclase domain-containing protein</fullName>
    </submittedName>
</protein>
<evidence type="ECO:0000313" key="3">
    <source>
        <dbReference type="EMBL" id="MBJ3775652.1"/>
    </source>
</evidence>
<feature type="transmembrane region" description="Helical" evidence="1">
    <location>
        <begin position="30"/>
        <end position="53"/>
    </location>
</feature>
<name>A0A934IKU9_9HYPH</name>
<sequence>MTADDENAPTDETSAEAFPEEASYPLLRRFVVLVLPVLALALVGLLVTATIALSTIVERAYQAEAGRRHAQIITSVAVRAPAAFAALSGGEAPTPGEAATVRAILGDVAREAGLSCAAVAASDGSSLLIGGASCPELDEGERGRIRRELQTSGTTLFREIDDPVTSWLVASVPSHDAEHPIVVATLVDAAAQKHVIGASTVAWVGGLATIFAAALGLAIVLVGRAQREIDRRTEALNSAHAALARFVSRHVRASARGGAHARRCETTVLFMDIRDFSSFADIVAPEEAAALVKTVGEIGFSAILKQGGDVDRLIGDGFVARFDGPHRDERAFAAAEEILARIAHARTPRGVGIGLIDGEVIEATIVAGDRADATILGRTVNLGARLCSAAGAGEIVATATMPAPVSRALAVIGTETLPLKGHRNPPCIRRYTLSPPPATPAPAA</sequence>
<feature type="domain" description="Guanylate cyclase" evidence="2">
    <location>
        <begin position="267"/>
        <end position="387"/>
    </location>
</feature>
<dbReference type="SMART" id="SM00044">
    <property type="entry name" value="CYCc"/>
    <property type="match status" value="1"/>
</dbReference>
<dbReference type="PROSITE" id="PS50125">
    <property type="entry name" value="GUANYLATE_CYCLASE_2"/>
    <property type="match status" value="1"/>
</dbReference>
<dbReference type="InterPro" id="IPR029787">
    <property type="entry name" value="Nucleotide_cyclase"/>
</dbReference>
<comment type="caution">
    <text evidence="3">The sequence shown here is derived from an EMBL/GenBank/DDBJ whole genome shotgun (WGS) entry which is preliminary data.</text>
</comment>
<dbReference type="AlphaFoldDB" id="A0A934IKU9"/>
<dbReference type="EMBL" id="JAEKJA010000006">
    <property type="protein sequence ID" value="MBJ3775652.1"/>
    <property type="molecule type" value="Genomic_DNA"/>
</dbReference>
<dbReference type="CDD" id="cd07302">
    <property type="entry name" value="CHD"/>
    <property type="match status" value="1"/>
</dbReference>
<keyword evidence="4" id="KW-1185">Reference proteome</keyword>
<keyword evidence="1" id="KW-0472">Membrane</keyword>
<proteinExistence type="predicted"/>